<dbReference type="Pfam" id="PF05292">
    <property type="entry name" value="MCD"/>
    <property type="match status" value="1"/>
</dbReference>
<keyword evidence="4" id="KW-1185">Reference proteome</keyword>
<reference evidence="3 4" key="1">
    <citation type="submission" date="2013-09" db="EMBL/GenBank/DDBJ databases">
        <authorList>
            <consortium name="DOE Joint Genome Institute"/>
            <person name="Klenk H.-P."/>
            <person name="Huntemann M."/>
            <person name="Han J."/>
            <person name="Chen A."/>
            <person name="Kyrpides N."/>
            <person name="Mavromatis K."/>
            <person name="Markowitz V."/>
            <person name="Palaniappan K."/>
            <person name="Ivanova N."/>
            <person name="Schaumberg A."/>
            <person name="Pati A."/>
            <person name="Liolios K."/>
            <person name="Nordberg H.P."/>
            <person name="Cantor M.N."/>
            <person name="Hua S.X."/>
            <person name="Woyke T."/>
        </authorList>
    </citation>
    <scope>NUCLEOTIDE SEQUENCE [LARGE SCALE GENOMIC DNA]</scope>
    <source>
        <strain evidence="3 4">DSM 14336</strain>
        <plasmid evidence="4">2</plasmid>
    </source>
</reference>
<evidence type="ECO:0000313" key="4">
    <source>
        <dbReference type="Proteomes" id="UP000018780"/>
    </source>
</evidence>
<dbReference type="KEGG" id="lmd:METH_22315"/>
<sequence length="426" mass="47300">MPETNLLSDILRRVAGRGRTGSLVPDNAEVLRMCRALLAERSEAAGLGLARQILDCLERKTQEDRNEIFLSIALNFGVDDIALRAAIDQWEPSKVHTARTIHFAAEPQSQELIRRLNKVPGATARLVAMRGALLDALPNSAAMKELDQDFRHLFRSWFTRGFLEMRRITWMTSAEILEKIIDYEAVHEITGWADLHQRVADPDRRLFAFFHPAMPSEPLIFVQVALTDAVPSAIPPILSRDREVLDPASAKVATFYSISNCQKGLRGISFGNFLIKQVVTELQREFPQLRTFVTLSPVPGFRSWAQRALEDDDPLLSSDDRACLKQLHAGSPSACLAKLAARYLTQAKRTNGAALDPVANFHLGNGALLYKIHPDADPSQRGIGASWGVMVNYLYDSEKIAANHQAYASRQSVIASPAVRSLAEAR</sequence>
<dbReference type="Gene3D" id="1.20.140.90">
    <property type="entry name" value="Malonyl-CoA decarboxylase, oligemerization domain"/>
    <property type="match status" value="1"/>
</dbReference>
<gene>
    <name evidence="3" type="ORF">METH_22315</name>
</gene>
<dbReference type="InterPro" id="IPR035372">
    <property type="entry name" value="MCD_N"/>
</dbReference>
<dbReference type="PANTHER" id="PTHR28641">
    <property type="match status" value="1"/>
</dbReference>
<feature type="domain" description="Malonyl-CoA decarboxylase N-terminal" evidence="2">
    <location>
        <begin position="76"/>
        <end position="158"/>
    </location>
</feature>
<dbReference type="GO" id="GO:0006633">
    <property type="term" value="P:fatty acid biosynthetic process"/>
    <property type="evidence" value="ECO:0007669"/>
    <property type="project" value="InterPro"/>
</dbReference>
<evidence type="ECO:0000259" key="2">
    <source>
        <dbReference type="Pfam" id="PF17408"/>
    </source>
</evidence>
<keyword evidence="3" id="KW-0614">Plasmid</keyword>
<evidence type="ECO:0000313" key="3">
    <source>
        <dbReference type="EMBL" id="AHD03565.1"/>
    </source>
</evidence>
<dbReference type="Gene3D" id="3.40.630.150">
    <property type="entry name" value="Malonyl-CoA decarboxylase, catalytic domain"/>
    <property type="match status" value="1"/>
</dbReference>
<evidence type="ECO:0000259" key="1">
    <source>
        <dbReference type="Pfam" id="PF05292"/>
    </source>
</evidence>
<dbReference type="AlphaFoldDB" id="V9W1M2"/>
<protein>
    <recommendedName>
        <fullName evidence="5">MCD, Malonyl-CoA decarboxylase MCD</fullName>
    </recommendedName>
</protein>
<dbReference type="PANTHER" id="PTHR28641:SF1">
    <property type="entry name" value="MALONYL-COA DECARBOXYLASE, MITOCHONDRIAL"/>
    <property type="match status" value="1"/>
</dbReference>
<dbReference type="InterPro" id="IPR007956">
    <property type="entry name" value="Malonyl_CoA_deC_C"/>
</dbReference>
<organism evidence="3 4">
    <name type="scientific">Leisingera methylohalidivorans DSM 14336</name>
    <dbReference type="NCBI Taxonomy" id="999552"/>
    <lineage>
        <taxon>Bacteria</taxon>
        <taxon>Pseudomonadati</taxon>
        <taxon>Pseudomonadota</taxon>
        <taxon>Alphaproteobacteria</taxon>
        <taxon>Rhodobacterales</taxon>
        <taxon>Roseobacteraceae</taxon>
        <taxon>Leisingera</taxon>
    </lineage>
</organism>
<geneLocation type="plasmid" evidence="4">
    <name>2</name>
</geneLocation>
<dbReference type="GO" id="GO:0050080">
    <property type="term" value="F:malonyl-CoA decarboxylase activity"/>
    <property type="evidence" value="ECO:0007669"/>
    <property type="project" value="InterPro"/>
</dbReference>
<evidence type="ECO:0008006" key="5">
    <source>
        <dbReference type="Google" id="ProtNLM"/>
    </source>
</evidence>
<dbReference type="InterPro" id="IPR038351">
    <property type="entry name" value="MCD_N_sf"/>
</dbReference>
<dbReference type="HOGENOM" id="CLU_023433_3_1_5"/>
<proteinExistence type="predicted"/>
<accession>V9W1M2</accession>
<name>V9W1M2_9RHOB</name>
<dbReference type="InterPro" id="IPR042303">
    <property type="entry name" value="Malonyl_CoA_deC_C_sf"/>
</dbReference>
<feature type="domain" description="Malonyl-CoA decarboxylase C-terminal" evidence="1">
    <location>
        <begin position="161"/>
        <end position="396"/>
    </location>
</feature>
<dbReference type="EMBL" id="CP006775">
    <property type="protein sequence ID" value="AHD03565.1"/>
    <property type="molecule type" value="Genomic_DNA"/>
</dbReference>
<dbReference type="Proteomes" id="UP000018780">
    <property type="component" value="Plasmid unnamed2"/>
</dbReference>
<dbReference type="Pfam" id="PF17408">
    <property type="entry name" value="MCD_N"/>
    <property type="match status" value="1"/>
</dbReference>
<dbReference type="PATRIC" id="fig|999552.6.peg.4408"/>
<dbReference type="InterPro" id="IPR038917">
    <property type="entry name" value="Malonyl_CoA_deC"/>
</dbReference>
<dbReference type="OrthoDB" id="5292736at2"/>
<dbReference type="RefSeq" id="WP_024092363.1">
    <property type="nucleotide sequence ID" value="NC_023136.1"/>
</dbReference>